<reference evidence="3" key="1">
    <citation type="submission" date="2021-03" db="EMBL/GenBank/DDBJ databases">
        <title>Actinotalea soli sp. nov., isolated from soil.</title>
        <authorList>
            <person name="Ping W."/>
            <person name="Zhang J."/>
        </authorList>
    </citation>
    <scope>NUCLEOTIDE SEQUENCE</scope>
    <source>
        <strain evidence="3">BY-33</strain>
    </source>
</reference>
<evidence type="ECO:0000313" key="3">
    <source>
        <dbReference type="EMBL" id="MBO1753069.1"/>
    </source>
</evidence>
<sequence length="60" mass="5739">MAAVTESVPSPTAPSAPAPAAAAGAGTTIRVMAVALWGVVGTLLGYGVLQTVIKASALFG</sequence>
<evidence type="ECO:0000256" key="1">
    <source>
        <dbReference type="SAM" id="MobiDB-lite"/>
    </source>
</evidence>
<keyword evidence="4" id="KW-1185">Reference proteome</keyword>
<feature type="transmembrane region" description="Helical" evidence="2">
    <location>
        <begin position="29"/>
        <end position="49"/>
    </location>
</feature>
<dbReference type="RefSeq" id="WP_208056743.1">
    <property type="nucleotide sequence ID" value="NZ_JAGEMK010000009.1"/>
</dbReference>
<dbReference type="AlphaFoldDB" id="A0A939RUV5"/>
<protein>
    <submittedName>
        <fullName evidence="3">Uncharacterized protein</fullName>
    </submittedName>
</protein>
<feature type="region of interest" description="Disordered" evidence="1">
    <location>
        <begin position="1"/>
        <end position="20"/>
    </location>
</feature>
<keyword evidence="2" id="KW-0812">Transmembrane</keyword>
<keyword evidence="2" id="KW-0472">Membrane</keyword>
<gene>
    <name evidence="3" type="ORF">J4G33_14750</name>
</gene>
<evidence type="ECO:0000313" key="4">
    <source>
        <dbReference type="Proteomes" id="UP000664209"/>
    </source>
</evidence>
<name>A0A939RUV5_9CELL</name>
<organism evidence="3 4">
    <name type="scientific">Actinotalea soli</name>
    <dbReference type="NCBI Taxonomy" id="2819234"/>
    <lineage>
        <taxon>Bacteria</taxon>
        <taxon>Bacillati</taxon>
        <taxon>Actinomycetota</taxon>
        <taxon>Actinomycetes</taxon>
        <taxon>Micrococcales</taxon>
        <taxon>Cellulomonadaceae</taxon>
        <taxon>Actinotalea</taxon>
    </lineage>
</organism>
<evidence type="ECO:0000256" key="2">
    <source>
        <dbReference type="SAM" id="Phobius"/>
    </source>
</evidence>
<accession>A0A939RUV5</accession>
<dbReference type="EMBL" id="JAGEMK010000009">
    <property type="protein sequence ID" value="MBO1753069.1"/>
    <property type="molecule type" value="Genomic_DNA"/>
</dbReference>
<dbReference type="Proteomes" id="UP000664209">
    <property type="component" value="Unassembled WGS sequence"/>
</dbReference>
<keyword evidence="2" id="KW-1133">Transmembrane helix</keyword>
<proteinExistence type="predicted"/>
<comment type="caution">
    <text evidence="3">The sequence shown here is derived from an EMBL/GenBank/DDBJ whole genome shotgun (WGS) entry which is preliminary data.</text>
</comment>